<proteinExistence type="predicted"/>
<reference evidence="2 3" key="1">
    <citation type="journal article" date="2014" name="Genome Announc.">
        <title>Draft Genome Sequences of Marine Flavobacterium Nonlabens Strains NR17, NR24, NR27, NR32, NR33, and Ara13.</title>
        <authorList>
            <person name="Nakanishi M."/>
            <person name="Meirelles P."/>
            <person name="Suzuki R."/>
            <person name="Takatani N."/>
            <person name="Mino S."/>
            <person name="Suda W."/>
            <person name="Oshima K."/>
            <person name="Hattori M."/>
            <person name="Ohkuma M."/>
            <person name="Hosokawa M."/>
            <person name="Miyashita K."/>
            <person name="Thompson F.L."/>
            <person name="Niwa A."/>
            <person name="Sawabe T."/>
            <person name="Sawabe T."/>
        </authorList>
    </citation>
    <scope>NUCLEOTIDE SEQUENCE [LARGE SCALE GENOMIC DNA]</scope>
    <source>
        <strain evidence="3">JCM19296</strain>
    </source>
</reference>
<evidence type="ECO:0000313" key="2">
    <source>
        <dbReference type="EMBL" id="GAK78021.1"/>
    </source>
</evidence>
<sequence length="119" mass="13668">MVRFVNDNVPLYWGDQIIVEAPPYLGIGVVFLAVLGLFLIKGRLRWWTSSVIILALLLSYGKNADWITSFFIDVVPLYNKFRAVTSIQVLIELCVPILAVIGLWQYFNEKTPKRQKQKP</sequence>
<gene>
    <name evidence="2" type="ORF">JCM19296_3630</name>
</gene>
<comment type="caution">
    <text evidence="2">The sequence shown here is derived from an EMBL/GenBank/DDBJ whole genome shotgun (WGS) entry which is preliminary data.</text>
</comment>
<evidence type="ECO:0000256" key="1">
    <source>
        <dbReference type="SAM" id="Phobius"/>
    </source>
</evidence>
<keyword evidence="1" id="KW-1133">Transmembrane helix</keyword>
<dbReference type="EMBL" id="BBLG01000018">
    <property type="protein sequence ID" value="GAK78021.1"/>
    <property type="molecule type" value="Genomic_DNA"/>
</dbReference>
<feature type="transmembrane region" description="Helical" evidence="1">
    <location>
        <begin position="83"/>
        <end position="107"/>
    </location>
</feature>
<feature type="transmembrane region" description="Helical" evidence="1">
    <location>
        <begin position="21"/>
        <end position="39"/>
    </location>
</feature>
<protein>
    <submittedName>
        <fullName evidence="2">Uncharacterized protein</fullName>
    </submittedName>
</protein>
<keyword evidence="1" id="KW-0812">Transmembrane</keyword>
<name>A0A081DGH5_NONUL</name>
<keyword evidence="1" id="KW-0472">Membrane</keyword>
<feature type="transmembrane region" description="Helical" evidence="1">
    <location>
        <begin position="46"/>
        <end position="63"/>
    </location>
</feature>
<dbReference type="AlphaFoldDB" id="A0A081DGH5"/>
<organism evidence="2 3">
    <name type="scientific">Nonlabens ulvanivorans</name>
    <name type="common">Persicivirga ulvanivorans</name>
    <dbReference type="NCBI Taxonomy" id="906888"/>
    <lineage>
        <taxon>Bacteria</taxon>
        <taxon>Pseudomonadati</taxon>
        <taxon>Bacteroidota</taxon>
        <taxon>Flavobacteriia</taxon>
        <taxon>Flavobacteriales</taxon>
        <taxon>Flavobacteriaceae</taxon>
        <taxon>Nonlabens</taxon>
    </lineage>
</organism>
<accession>A0A081DGH5</accession>
<evidence type="ECO:0000313" key="3">
    <source>
        <dbReference type="Proteomes" id="UP000028980"/>
    </source>
</evidence>
<dbReference type="Proteomes" id="UP000028980">
    <property type="component" value="Unassembled WGS sequence"/>
</dbReference>